<keyword evidence="1 7" id="KW-1003">Cell membrane</keyword>
<keyword evidence="9" id="KW-1185">Reference proteome</keyword>
<dbReference type="RefSeq" id="WP_117201804.1">
    <property type="nucleotide sequence ID" value="NZ_JBHTBK010000008.1"/>
</dbReference>
<sequence length="124" mass="12500">MHAGTTQPAPASAPPAPSTTGAVGGTAFALLFVLALIFALAWLARRMPGVAGGSHRALRVVASLSLGPRERVVVVEVGGTQMLLGVGVGGTRALHTLATPLPEAEAPRAPAFAQLLARHLGKKA</sequence>
<evidence type="ECO:0000256" key="7">
    <source>
        <dbReference type="RuleBase" id="RU362064"/>
    </source>
</evidence>
<protein>
    <recommendedName>
        <fullName evidence="7">Flagellar protein</fullName>
    </recommendedName>
</protein>
<dbReference type="GO" id="GO:0009425">
    <property type="term" value="C:bacterial-type flagellum basal body"/>
    <property type="evidence" value="ECO:0007669"/>
    <property type="project" value="UniProtKB-SubCell"/>
</dbReference>
<dbReference type="PANTHER" id="PTHR38766:SF1">
    <property type="entry name" value="FLAGELLAR PROTEIN FLIO"/>
    <property type="match status" value="1"/>
</dbReference>
<evidence type="ECO:0000313" key="9">
    <source>
        <dbReference type="Proteomes" id="UP000262917"/>
    </source>
</evidence>
<evidence type="ECO:0000256" key="1">
    <source>
        <dbReference type="ARBA" id="ARBA00022475"/>
    </source>
</evidence>
<comment type="caution">
    <text evidence="8">The sequence shown here is derived from an EMBL/GenBank/DDBJ whole genome shotgun (WGS) entry which is preliminary data.</text>
</comment>
<comment type="similarity">
    <text evidence="6 7">Belongs to the FliO/MopB family.</text>
</comment>
<dbReference type="InterPro" id="IPR022781">
    <property type="entry name" value="Flagellar_biosynth_FliO"/>
</dbReference>
<keyword evidence="5 7" id="KW-0975">Bacterial flagellum</keyword>
<gene>
    <name evidence="8" type="primary">fliO</name>
    <name evidence="8" type="ORF">D0Y53_03040</name>
</gene>
<dbReference type="EMBL" id="QVPD01000002">
    <property type="protein sequence ID" value="RFP62128.1"/>
    <property type="molecule type" value="Genomic_DNA"/>
</dbReference>
<dbReference type="NCBIfam" id="TIGR03500">
    <property type="entry name" value="FliO_TIGR"/>
    <property type="match status" value="1"/>
</dbReference>
<organism evidence="8 9">
    <name type="scientific">Cognatiluteimonas weifangensis</name>
    <dbReference type="NCBI Taxonomy" id="2303539"/>
    <lineage>
        <taxon>Bacteria</taxon>
        <taxon>Pseudomonadati</taxon>
        <taxon>Pseudomonadota</taxon>
        <taxon>Gammaproteobacteria</taxon>
        <taxon>Lysobacterales</taxon>
        <taxon>Lysobacteraceae</taxon>
        <taxon>Cognatiluteimonas</taxon>
    </lineage>
</organism>
<evidence type="ECO:0000313" key="8">
    <source>
        <dbReference type="EMBL" id="RFP62128.1"/>
    </source>
</evidence>
<dbReference type="GO" id="GO:0005886">
    <property type="term" value="C:plasma membrane"/>
    <property type="evidence" value="ECO:0007669"/>
    <property type="project" value="UniProtKB-SubCell"/>
</dbReference>
<dbReference type="Proteomes" id="UP000262917">
    <property type="component" value="Unassembled WGS sequence"/>
</dbReference>
<evidence type="ECO:0000256" key="6">
    <source>
        <dbReference type="ARBA" id="ARBA00037937"/>
    </source>
</evidence>
<dbReference type="GO" id="GO:0044781">
    <property type="term" value="P:bacterial-type flagellum organization"/>
    <property type="evidence" value="ECO:0007669"/>
    <property type="project" value="UniProtKB-UniRule"/>
</dbReference>
<keyword evidence="8" id="KW-0969">Cilium</keyword>
<evidence type="ECO:0000256" key="5">
    <source>
        <dbReference type="ARBA" id="ARBA00023143"/>
    </source>
</evidence>
<evidence type="ECO:0000256" key="2">
    <source>
        <dbReference type="ARBA" id="ARBA00022692"/>
    </source>
</evidence>
<comment type="subcellular location">
    <subcellularLocation>
        <location evidence="7">Cell membrane</location>
    </subcellularLocation>
    <subcellularLocation>
        <location evidence="7">Bacterial flagellum basal body</location>
    </subcellularLocation>
</comment>
<dbReference type="InterPro" id="IPR052205">
    <property type="entry name" value="FliO/MopB"/>
</dbReference>
<dbReference type="PANTHER" id="PTHR38766">
    <property type="entry name" value="FLAGELLAR PROTEIN FLIO"/>
    <property type="match status" value="1"/>
</dbReference>
<accession>A0A372DRA5</accession>
<keyword evidence="8" id="KW-0282">Flagellum</keyword>
<feature type="transmembrane region" description="Helical" evidence="7">
    <location>
        <begin position="22"/>
        <end position="44"/>
    </location>
</feature>
<keyword evidence="2 7" id="KW-0812">Transmembrane</keyword>
<reference evidence="8 9" key="1">
    <citation type="submission" date="2018-08" db="EMBL/GenBank/DDBJ databases">
        <title>Lysobacter weifangensis sp. nov., a new member of the family 'Xanthomonadaceae', isolated from soil in a farmland.</title>
        <authorList>
            <person name="Zhao H."/>
        </authorList>
    </citation>
    <scope>NUCLEOTIDE SEQUENCE [LARGE SCALE GENOMIC DNA]</scope>
    <source>
        <strain evidence="8 9">WF-2</strain>
    </source>
</reference>
<dbReference type="Pfam" id="PF04347">
    <property type="entry name" value="FliO"/>
    <property type="match status" value="1"/>
</dbReference>
<keyword evidence="3 7" id="KW-1133">Transmembrane helix</keyword>
<evidence type="ECO:0000256" key="3">
    <source>
        <dbReference type="ARBA" id="ARBA00022989"/>
    </source>
</evidence>
<dbReference type="AlphaFoldDB" id="A0A372DRA5"/>
<name>A0A372DRA5_9GAMM</name>
<evidence type="ECO:0000256" key="4">
    <source>
        <dbReference type="ARBA" id="ARBA00023136"/>
    </source>
</evidence>
<keyword evidence="8" id="KW-0966">Cell projection</keyword>
<keyword evidence="4 7" id="KW-0472">Membrane</keyword>
<proteinExistence type="inferred from homology"/>